<sequence>MAPAPEFDEYAPEARRTLSCEVQLMAPAVLCSDWVLCFARLWILDYRAMSLIEPEFDEDAYNRCLNWISVQSEDFRCRLLADLQRLRLSSGDPDISTPYISTIPEVLPGEVKNTEWGQVTEYMRPLSGPFKFPGSDGVVHEHDPQRGLHFHHGMPEHSRGVWYFVGCINCCRFAVTFPDNGGSWSHALRSLGWRGKRQAHRYTQTDISRSHLVPDLFTSAERRHGKHSSRRVHAAVARAETPCSVARATTLSFAMNCGPPEEPLGSRALEAALVPATLLFRVQEGVQCGYIYTDQDGRFLFTWPKPPLIEVAKTLQYAFKCYNRLPRPLRSVVENRDPVQLKAHFVQRGGD</sequence>
<reference evidence="1 2" key="1">
    <citation type="submission" date="2016-02" db="EMBL/GenBank/DDBJ databases">
        <title>Genome analysis of coral dinoflagellate symbionts highlights evolutionary adaptations to a symbiotic lifestyle.</title>
        <authorList>
            <person name="Aranda M."/>
            <person name="Li Y."/>
            <person name="Liew Y.J."/>
            <person name="Baumgarten S."/>
            <person name="Simakov O."/>
            <person name="Wilson M."/>
            <person name="Piel J."/>
            <person name="Ashoor H."/>
            <person name="Bougouffa S."/>
            <person name="Bajic V.B."/>
            <person name="Ryu T."/>
            <person name="Ravasi T."/>
            <person name="Bayer T."/>
            <person name="Micklem G."/>
            <person name="Kim H."/>
            <person name="Bhak J."/>
            <person name="Lajeunesse T.C."/>
            <person name="Voolstra C.R."/>
        </authorList>
    </citation>
    <scope>NUCLEOTIDE SEQUENCE [LARGE SCALE GENOMIC DNA]</scope>
    <source>
        <strain evidence="1 2">CCMP2467</strain>
    </source>
</reference>
<keyword evidence="2" id="KW-1185">Reference proteome</keyword>
<comment type="caution">
    <text evidence="1">The sequence shown here is derived from an EMBL/GenBank/DDBJ whole genome shotgun (WGS) entry which is preliminary data.</text>
</comment>
<dbReference type="EMBL" id="LSRX01001700">
    <property type="protein sequence ID" value="OLP77847.1"/>
    <property type="molecule type" value="Genomic_DNA"/>
</dbReference>
<evidence type="ECO:0000313" key="1">
    <source>
        <dbReference type="EMBL" id="OLP77847.1"/>
    </source>
</evidence>
<evidence type="ECO:0000313" key="2">
    <source>
        <dbReference type="Proteomes" id="UP000186817"/>
    </source>
</evidence>
<gene>
    <name evidence="1" type="ORF">AK812_SmicGene42046</name>
</gene>
<accession>A0A1Q9C4K4</accession>
<proteinExistence type="predicted"/>
<organism evidence="1 2">
    <name type="scientific">Symbiodinium microadriaticum</name>
    <name type="common">Dinoflagellate</name>
    <name type="synonym">Zooxanthella microadriatica</name>
    <dbReference type="NCBI Taxonomy" id="2951"/>
    <lineage>
        <taxon>Eukaryota</taxon>
        <taxon>Sar</taxon>
        <taxon>Alveolata</taxon>
        <taxon>Dinophyceae</taxon>
        <taxon>Suessiales</taxon>
        <taxon>Symbiodiniaceae</taxon>
        <taxon>Symbiodinium</taxon>
    </lineage>
</organism>
<name>A0A1Q9C4K4_SYMMI</name>
<dbReference type="AlphaFoldDB" id="A0A1Q9C4K4"/>
<dbReference type="Proteomes" id="UP000186817">
    <property type="component" value="Unassembled WGS sequence"/>
</dbReference>
<protein>
    <submittedName>
        <fullName evidence="1">Uncharacterized protein</fullName>
    </submittedName>
</protein>